<gene>
    <name evidence="2" type="ORF">DI586_04110</name>
</gene>
<evidence type="ECO:0000259" key="1">
    <source>
        <dbReference type="Pfam" id="PF00561"/>
    </source>
</evidence>
<protein>
    <submittedName>
        <fullName evidence="2">Alpha/beta hydrolase</fullName>
    </submittedName>
</protein>
<dbReference type="PANTHER" id="PTHR37946:SF1">
    <property type="entry name" value="SLL1969 PROTEIN"/>
    <property type="match status" value="1"/>
</dbReference>
<comment type="caution">
    <text evidence="2">The sequence shown here is derived from an EMBL/GenBank/DDBJ whole genome shotgun (WGS) entry which is preliminary data.</text>
</comment>
<dbReference type="Proteomes" id="UP000249739">
    <property type="component" value="Unassembled WGS sequence"/>
</dbReference>
<organism evidence="2 3">
    <name type="scientific">Micavibrio aeruginosavorus</name>
    <dbReference type="NCBI Taxonomy" id="349221"/>
    <lineage>
        <taxon>Bacteria</taxon>
        <taxon>Pseudomonadati</taxon>
        <taxon>Bdellovibrionota</taxon>
        <taxon>Bdellovibrionia</taxon>
        <taxon>Bdellovibrionales</taxon>
        <taxon>Pseudobdellovibrionaceae</taxon>
        <taxon>Micavibrio</taxon>
    </lineage>
</organism>
<evidence type="ECO:0000313" key="2">
    <source>
        <dbReference type="EMBL" id="PZP56313.1"/>
    </source>
</evidence>
<dbReference type="EMBL" id="QFOT01000030">
    <property type="protein sequence ID" value="PZP56313.1"/>
    <property type="molecule type" value="Genomic_DNA"/>
</dbReference>
<dbReference type="GO" id="GO:0016787">
    <property type="term" value="F:hydrolase activity"/>
    <property type="evidence" value="ECO:0007669"/>
    <property type="project" value="UniProtKB-KW"/>
</dbReference>
<dbReference type="AlphaFoldDB" id="A0A2W5FMQ7"/>
<dbReference type="Gene3D" id="3.40.50.1820">
    <property type="entry name" value="alpha/beta hydrolase"/>
    <property type="match status" value="1"/>
</dbReference>
<keyword evidence="2" id="KW-0378">Hydrolase</keyword>
<sequence>MTRETVVLLHGIFRGRADMWPLQKYLEFKGYDVLNISYPARRRKLEDLAFILHHKIHKHKKYNPSAKLHFVTHSLGGLLARYYIRDFCPENIGKVVMLGPPNSGSEWADYMLKKSWLKPVFSFGFGPVGEQLLTTHVHDDCEDAEYELGIIAGRKNAVPFAKYILEGASDGMVPIERTKHKNMTAHLVMEVTHTYMITKPSVMRQVAIFLQNGKFAD</sequence>
<dbReference type="SUPFAM" id="SSF53474">
    <property type="entry name" value="alpha/beta-Hydrolases"/>
    <property type="match status" value="1"/>
</dbReference>
<dbReference type="PANTHER" id="PTHR37946">
    <property type="entry name" value="SLL1969 PROTEIN"/>
    <property type="match status" value="1"/>
</dbReference>
<feature type="domain" description="AB hydrolase-1" evidence="1">
    <location>
        <begin position="5"/>
        <end position="110"/>
    </location>
</feature>
<proteinExistence type="predicted"/>
<dbReference type="InterPro" id="IPR000073">
    <property type="entry name" value="AB_hydrolase_1"/>
</dbReference>
<name>A0A2W5FMQ7_9BACT</name>
<reference evidence="2 3" key="1">
    <citation type="submission" date="2017-08" db="EMBL/GenBank/DDBJ databases">
        <title>Infants hospitalized years apart are colonized by the same room-sourced microbial strains.</title>
        <authorList>
            <person name="Brooks B."/>
            <person name="Olm M.R."/>
            <person name="Firek B.A."/>
            <person name="Baker R."/>
            <person name="Thomas B.C."/>
            <person name="Morowitz M.J."/>
            <person name="Banfield J.F."/>
        </authorList>
    </citation>
    <scope>NUCLEOTIDE SEQUENCE [LARGE SCALE GENOMIC DNA]</scope>
    <source>
        <strain evidence="2">S2_006_000_R2_64</strain>
    </source>
</reference>
<dbReference type="Pfam" id="PF00561">
    <property type="entry name" value="Abhydrolase_1"/>
    <property type="match status" value="1"/>
</dbReference>
<accession>A0A2W5FMQ7</accession>
<dbReference type="InterPro" id="IPR029058">
    <property type="entry name" value="AB_hydrolase_fold"/>
</dbReference>
<evidence type="ECO:0000313" key="3">
    <source>
        <dbReference type="Proteomes" id="UP000249739"/>
    </source>
</evidence>